<dbReference type="Gene3D" id="1.10.10.2840">
    <property type="entry name" value="PucR C-terminal helix-turn-helix domain"/>
    <property type="match status" value="1"/>
</dbReference>
<dbReference type="RefSeq" id="WP_261953577.1">
    <property type="nucleotide sequence ID" value="NZ_AP026073.1"/>
</dbReference>
<evidence type="ECO:0000259" key="2">
    <source>
        <dbReference type="Pfam" id="PF13556"/>
    </source>
</evidence>
<evidence type="ECO:0000259" key="4">
    <source>
        <dbReference type="Pfam" id="PF17853"/>
    </source>
</evidence>
<feature type="domain" description="RsbT co-antagonist protein RsbRD N-terminal" evidence="3">
    <location>
        <begin position="23"/>
        <end position="159"/>
    </location>
</feature>
<dbReference type="InterPro" id="IPR025736">
    <property type="entry name" value="PucR_C-HTH_dom"/>
</dbReference>
<evidence type="ECO:0000313" key="5">
    <source>
        <dbReference type="EMBL" id="BDM69709.1"/>
    </source>
</evidence>
<evidence type="ECO:0000259" key="3">
    <source>
        <dbReference type="Pfam" id="PF14361"/>
    </source>
</evidence>
<dbReference type="PANTHER" id="PTHR33744">
    <property type="entry name" value="CARBOHYDRATE DIACID REGULATOR"/>
    <property type="match status" value="1"/>
</dbReference>
<dbReference type="Pfam" id="PF14361">
    <property type="entry name" value="RsbRD_N"/>
    <property type="match status" value="1"/>
</dbReference>
<reference evidence="5" key="1">
    <citation type="submission" date="2022-06" db="EMBL/GenBank/DDBJ databases">
        <title>Complete genome sequence of Streptomyces nigrescens HEK616.</title>
        <authorList>
            <person name="Asamizu S."/>
            <person name="Onaka H."/>
        </authorList>
    </citation>
    <scope>NUCLEOTIDE SEQUENCE</scope>
    <source>
        <strain evidence="5">HEK616</strain>
    </source>
</reference>
<evidence type="ECO:0000256" key="1">
    <source>
        <dbReference type="ARBA" id="ARBA00006754"/>
    </source>
</evidence>
<sequence>MAGQQVAAAALEAVIDAMRAQADEVGDRLHTSLADRIPSYRAVPRELIEEVWDRHFRRALAVLRDGWVPAPEDIDEADVARDRAARGVPLDDGLRAFRGALGAIRDLFLSEAARHGLDPLLVVERTTALWELADTESLQIASVHRQAEVTAALFDARRRADFLRGLLYGMLSTVEIHSGAAIYGLDPSQRYQAVRALPSGGLGLDRLEQALEALCRPHGRTAMLAVLDETIAGVVAARPVIGELEVTAGLGPPTELGEVHLSFRTAGRLLDAAGAYGLRGVYDLGDLSWRAAVVAEPELSRMLLARYLRPLEAEGEFGTLIEESVRLYLATGRHFGEVARILHVHVNTVRYRLRRFEELTGVHLDSPDTTVEISWALAARELRPGPWSPHPSLD</sequence>
<accession>A0ABN6QZC9</accession>
<evidence type="ECO:0000313" key="6">
    <source>
        <dbReference type="Proteomes" id="UP001059597"/>
    </source>
</evidence>
<comment type="similarity">
    <text evidence="1">Belongs to the CdaR family.</text>
</comment>
<feature type="domain" description="CdaR GGDEF-like" evidence="4">
    <location>
        <begin position="172"/>
        <end position="271"/>
    </location>
</feature>
<dbReference type="Pfam" id="PF13556">
    <property type="entry name" value="HTH_30"/>
    <property type="match status" value="1"/>
</dbReference>
<dbReference type="EMBL" id="AP026073">
    <property type="protein sequence ID" value="BDM69709.1"/>
    <property type="molecule type" value="Genomic_DNA"/>
</dbReference>
<dbReference type="InterPro" id="IPR025751">
    <property type="entry name" value="RsbRD_N_dom"/>
</dbReference>
<name>A0ABN6QZC9_STRNI</name>
<proteinExistence type="inferred from homology"/>
<dbReference type="InterPro" id="IPR041522">
    <property type="entry name" value="CdaR_GGDEF"/>
</dbReference>
<organism evidence="5 6">
    <name type="scientific">Streptomyces nigrescens</name>
    <dbReference type="NCBI Taxonomy" id="1920"/>
    <lineage>
        <taxon>Bacteria</taxon>
        <taxon>Bacillati</taxon>
        <taxon>Actinomycetota</taxon>
        <taxon>Actinomycetes</taxon>
        <taxon>Kitasatosporales</taxon>
        <taxon>Streptomycetaceae</taxon>
        <taxon>Streptomyces</taxon>
    </lineage>
</organism>
<dbReference type="Proteomes" id="UP001059597">
    <property type="component" value="Chromosome"/>
</dbReference>
<protein>
    <submittedName>
        <fullName evidence="5">PucR family transcriptional regulator</fullName>
    </submittedName>
</protein>
<feature type="domain" description="PucR C-terminal helix-turn-helix" evidence="2">
    <location>
        <begin position="323"/>
        <end position="379"/>
    </location>
</feature>
<dbReference type="Pfam" id="PF17853">
    <property type="entry name" value="GGDEF_2"/>
    <property type="match status" value="1"/>
</dbReference>
<gene>
    <name evidence="5" type="ORF">HEK616_31960</name>
</gene>
<dbReference type="InterPro" id="IPR051448">
    <property type="entry name" value="CdaR-like_regulators"/>
</dbReference>
<keyword evidence="6" id="KW-1185">Reference proteome</keyword>
<dbReference type="InterPro" id="IPR042070">
    <property type="entry name" value="PucR_C-HTH_sf"/>
</dbReference>
<dbReference type="PANTHER" id="PTHR33744:SF7">
    <property type="entry name" value="PUCR FAMILY TRANSCRIPTIONAL REGULATOR"/>
    <property type="match status" value="1"/>
</dbReference>